<dbReference type="InterPro" id="IPR005650">
    <property type="entry name" value="BlaI_family"/>
</dbReference>
<dbReference type="Pfam" id="PF03965">
    <property type="entry name" value="Penicillinase_R"/>
    <property type="match status" value="1"/>
</dbReference>
<dbReference type="Proteomes" id="UP001469365">
    <property type="component" value="Unassembled WGS sequence"/>
</dbReference>
<keyword evidence="4" id="KW-0804">Transcription</keyword>
<evidence type="ECO:0000313" key="6">
    <source>
        <dbReference type="Proteomes" id="UP001469365"/>
    </source>
</evidence>
<comment type="similarity">
    <text evidence="1">Belongs to the BlaI transcriptional regulatory family.</text>
</comment>
<organism evidence="5 6">
    <name type="scientific">Paenibacillus filicis</name>
    <dbReference type="NCBI Taxonomy" id="669464"/>
    <lineage>
        <taxon>Bacteria</taxon>
        <taxon>Bacillati</taxon>
        <taxon>Bacillota</taxon>
        <taxon>Bacilli</taxon>
        <taxon>Bacillales</taxon>
        <taxon>Paenibacillaceae</taxon>
        <taxon>Paenibacillus</taxon>
    </lineage>
</organism>
<evidence type="ECO:0000256" key="3">
    <source>
        <dbReference type="ARBA" id="ARBA00023125"/>
    </source>
</evidence>
<dbReference type="Gene3D" id="1.10.4040.10">
    <property type="entry name" value="Penicillinase repressor domain"/>
    <property type="match status" value="1"/>
</dbReference>
<keyword evidence="2" id="KW-0805">Transcription regulation</keyword>
<dbReference type="InterPro" id="IPR036388">
    <property type="entry name" value="WH-like_DNA-bd_sf"/>
</dbReference>
<evidence type="ECO:0000313" key="5">
    <source>
        <dbReference type="EMBL" id="MEK8132274.1"/>
    </source>
</evidence>
<protein>
    <submittedName>
        <fullName evidence="5">BlaI/MecI/CopY family transcriptional regulator</fullName>
    </submittedName>
</protein>
<evidence type="ECO:0000256" key="2">
    <source>
        <dbReference type="ARBA" id="ARBA00023015"/>
    </source>
</evidence>
<keyword evidence="6" id="KW-1185">Reference proteome</keyword>
<evidence type="ECO:0000256" key="1">
    <source>
        <dbReference type="ARBA" id="ARBA00011046"/>
    </source>
</evidence>
<accession>A0ABU9DTS4</accession>
<comment type="caution">
    <text evidence="5">The sequence shown here is derived from an EMBL/GenBank/DDBJ whole genome shotgun (WGS) entry which is preliminary data.</text>
</comment>
<reference evidence="5 6" key="1">
    <citation type="submission" date="2024-04" db="EMBL/GenBank/DDBJ databases">
        <title>draft genome sequnece of Paenibacillus filicis.</title>
        <authorList>
            <person name="Kim D.-U."/>
        </authorList>
    </citation>
    <scope>NUCLEOTIDE SEQUENCE [LARGE SCALE GENOMIC DNA]</scope>
    <source>
        <strain evidence="5 6">KACC14197</strain>
    </source>
</reference>
<gene>
    <name evidence="5" type="ORF">WMW72_30685</name>
</gene>
<sequence length="119" mass="13798">MSMKLFDSELNIMEILWREGDTTAKRIAEITKETIGWSKTTTYTIIKKCLDKGAIERQEPNFVCRAVVSQEQVQQYETTELINKMYNGAPDRLIASLLGQKRLTSEEISRLKQLIERLE</sequence>
<dbReference type="EMBL" id="JBBPCC010000028">
    <property type="protein sequence ID" value="MEK8132274.1"/>
    <property type="molecule type" value="Genomic_DNA"/>
</dbReference>
<proteinExistence type="inferred from homology"/>
<dbReference type="Gene3D" id="1.10.10.10">
    <property type="entry name" value="Winged helix-like DNA-binding domain superfamily/Winged helix DNA-binding domain"/>
    <property type="match status" value="1"/>
</dbReference>
<dbReference type="InterPro" id="IPR036390">
    <property type="entry name" value="WH_DNA-bd_sf"/>
</dbReference>
<evidence type="ECO:0000256" key="4">
    <source>
        <dbReference type="ARBA" id="ARBA00023163"/>
    </source>
</evidence>
<keyword evidence="3" id="KW-0238">DNA-binding</keyword>
<name>A0ABU9DTS4_9BACL</name>
<dbReference type="PIRSF" id="PIRSF019455">
    <property type="entry name" value="CopR_AtkY"/>
    <property type="match status" value="1"/>
</dbReference>
<dbReference type="SUPFAM" id="SSF46785">
    <property type="entry name" value="Winged helix' DNA-binding domain"/>
    <property type="match status" value="1"/>
</dbReference>